<feature type="signal peptide" evidence="2">
    <location>
        <begin position="1"/>
        <end position="25"/>
    </location>
</feature>
<sequence length="124" mass="13265">MSSKSLASTTLFLSLSLLFFTLVSSKNIQSPSAALKHHHHGKCPRDTLKFSVCSGIAHGLVHRDGVTRNNPCCNILGPLGNFEAALCLCTAIKANVMGHIIDIPIALEMVISFCGKKVPDGFKC</sequence>
<feature type="chain" id="PRO_5043664490" description="Bifunctional inhibitor/plant lipid transfer protein/seed storage helical domain-containing protein" evidence="2">
    <location>
        <begin position="26"/>
        <end position="124"/>
    </location>
</feature>
<dbReference type="InterPro" id="IPR036312">
    <property type="entry name" value="Bifun_inhib/LTP/seed_sf"/>
</dbReference>
<dbReference type="SUPFAM" id="SSF47699">
    <property type="entry name" value="Bifunctional inhibitor/lipid-transfer protein/seed storage 2S albumin"/>
    <property type="match status" value="1"/>
</dbReference>
<dbReference type="Proteomes" id="UP001159364">
    <property type="component" value="Linkage Group LG04"/>
</dbReference>
<accession>A0AAV8TQ50</accession>
<proteinExistence type="inferred from homology"/>
<evidence type="ECO:0000313" key="4">
    <source>
        <dbReference type="EMBL" id="KAJ8768883.1"/>
    </source>
</evidence>
<comment type="similarity">
    <text evidence="1">Belongs to the plant LTP family. PEARLI1 subfamily.</text>
</comment>
<evidence type="ECO:0000256" key="2">
    <source>
        <dbReference type="SAM" id="SignalP"/>
    </source>
</evidence>
<keyword evidence="2" id="KW-0732">Signal</keyword>
<evidence type="ECO:0000256" key="1">
    <source>
        <dbReference type="ARBA" id="ARBA00008965"/>
    </source>
</evidence>
<protein>
    <recommendedName>
        <fullName evidence="3">Bifunctional inhibitor/plant lipid transfer protein/seed storage helical domain-containing protein</fullName>
    </recommendedName>
</protein>
<name>A0AAV8TQ50_9ROSI</name>
<dbReference type="SMART" id="SM00499">
    <property type="entry name" value="AAI"/>
    <property type="match status" value="1"/>
</dbReference>
<keyword evidence="5" id="KW-1185">Reference proteome</keyword>
<organism evidence="4 5">
    <name type="scientific">Erythroxylum novogranatense</name>
    <dbReference type="NCBI Taxonomy" id="1862640"/>
    <lineage>
        <taxon>Eukaryota</taxon>
        <taxon>Viridiplantae</taxon>
        <taxon>Streptophyta</taxon>
        <taxon>Embryophyta</taxon>
        <taxon>Tracheophyta</taxon>
        <taxon>Spermatophyta</taxon>
        <taxon>Magnoliopsida</taxon>
        <taxon>eudicotyledons</taxon>
        <taxon>Gunneridae</taxon>
        <taxon>Pentapetalae</taxon>
        <taxon>rosids</taxon>
        <taxon>fabids</taxon>
        <taxon>Malpighiales</taxon>
        <taxon>Erythroxylaceae</taxon>
        <taxon>Erythroxylum</taxon>
    </lineage>
</organism>
<dbReference type="AlphaFoldDB" id="A0AAV8TQ50"/>
<evidence type="ECO:0000313" key="5">
    <source>
        <dbReference type="Proteomes" id="UP001159364"/>
    </source>
</evidence>
<dbReference type="PANTHER" id="PTHR31731">
    <property type="match status" value="1"/>
</dbReference>
<gene>
    <name evidence="4" type="ORF">K2173_023878</name>
</gene>
<reference evidence="4 5" key="1">
    <citation type="submission" date="2021-09" db="EMBL/GenBank/DDBJ databases">
        <title>Genomic insights and catalytic innovation underlie evolution of tropane alkaloids biosynthesis.</title>
        <authorList>
            <person name="Wang Y.-J."/>
            <person name="Tian T."/>
            <person name="Huang J.-P."/>
            <person name="Huang S.-X."/>
        </authorList>
    </citation>
    <scope>NUCLEOTIDE SEQUENCE [LARGE SCALE GENOMIC DNA]</scope>
    <source>
        <strain evidence="4">KIB-2018</strain>
        <tissue evidence="4">Leaf</tissue>
    </source>
</reference>
<dbReference type="Pfam" id="PF14547">
    <property type="entry name" value="Hydrophob_seed"/>
    <property type="match status" value="1"/>
</dbReference>
<dbReference type="InterPro" id="IPR016140">
    <property type="entry name" value="Bifunc_inhib/LTP/seed_store"/>
</dbReference>
<dbReference type="InterPro" id="IPR027923">
    <property type="entry name" value="Hydrophob_seed_dom"/>
</dbReference>
<dbReference type="InterPro" id="IPR051636">
    <property type="entry name" value="Plant_LTP/defense-related"/>
</dbReference>
<comment type="caution">
    <text evidence="4">The sequence shown here is derived from an EMBL/GenBank/DDBJ whole genome shotgun (WGS) entry which is preliminary data.</text>
</comment>
<feature type="domain" description="Bifunctional inhibitor/plant lipid transfer protein/seed storage helical" evidence="3">
    <location>
        <begin position="43"/>
        <end position="124"/>
    </location>
</feature>
<dbReference type="Gene3D" id="1.10.110.10">
    <property type="entry name" value="Plant lipid-transfer and hydrophobic proteins"/>
    <property type="match status" value="1"/>
</dbReference>
<dbReference type="CDD" id="cd01958">
    <property type="entry name" value="HPS_like"/>
    <property type="match status" value="1"/>
</dbReference>
<evidence type="ECO:0000259" key="3">
    <source>
        <dbReference type="SMART" id="SM00499"/>
    </source>
</evidence>
<dbReference type="EMBL" id="JAIWQS010000004">
    <property type="protein sequence ID" value="KAJ8768883.1"/>
    <property type="molecule type" value="Genomic_DNA"/>
</dbReference>